<dbReference type="InterPro" id="IPR014001">
    <property type="entry name" value="Helicase_ATP-bd"/>
</dbReference>
<comment type="similarity">
    <text evidence="9">Belongs to the DEAD box helicase family.</text>
</comment>
<evidence type="ECO:0000256" key="8">
    <source>
        <dbReference type="PROSITE-ProRule" id="PRU00552"/>
    </source>
</evidence>
<dbReference type="Gene3D" id="3.40.50.300">
    <property type="entry name" value="P-loop containing nucleotide triphosphate hydrolases"/>
    <property type="match status" value="2"/>
</dbReference>
<dbReference type="EC" id="3.6.4.13" evidence="1"/>
<dbReference type="EMBL" id="JAGGLG010000001">
    <property type="protein sequence ID" value="MBP2016883.1"/>
    <property type="molecule type" value="Genomic_DNA"/>
</dbReference>
<evidence type="ECO:0000259" key="12">
    <source>
        <dbReference type="PROSITE" id="PS51195"/>
    </source>
</evidence>
<feature type="domain" description="Helicase ATP-binding" evidence="10">
    <location>
        <begin position="37"/>
        <end position="207"/>
    </location>
</feature>
<dbReference type="Pfam" id="PF03880">
    <property type="entry name" value="DbpA"/>
    <property type="match status" value="1"/>
</dbReference>
<dbReference type="PROSITE" id="PS00039">
    <property type="entry name" value="DEAD_ATP_HELICASE"/>
    <property type="match status" value="1"/>
</dbReference>
<evidence type="ECO:0000256" key="4">
    <source>
        <dbReference type="ARBA" id="ARBA00022801"/>
    </source>
</evidence>
<dbReference type="InterPro" id="IPR005580">
    <property type="entry name" value="DbpA/CsdA_RNA-bd_dom"/>
</dbReference>
<protein>
    <recommendedName>
        <fullName evidence="1">RNA helicase</fullName>
        <ecNumber evidence="1">3.6.4.13</ecNumber>
    </recommendedName>
</protein>
<dbReference type="InterPro" id="IPR000629">
    <property type="entry name" value="RNA-helicase_DEAD-box_CS"/>
</dbReference>
<evidence type="ECO:0000313" key="13">
    <source>
        <dbReference type="EMBL" id="MBP2016883.1"/>
    </source>
</evidence>
<sequence length="527" mass="58696">MAETKLTFRDLELSEKVLKALDDMGFEEPSPIQEQAIPSLLQGRDVIGQAQTGTGKTAAFGVPIVERWDPKLRAVQAIVLTPTRELAIQVAEEITKIGKYARVKTIAIYGGQSIERQIRSLRFGVDVVIGTPGRILDHLGRGTLDLSQVRIVVLDEADEMLDMGFIDDIEKILQATPAERQTLLFSATMPPEIRRLAGRYMRDPITISVTPQQLTVPQIDQYFYEVRPSFKTEALTRILDIENVERGICFCRTKKGVDELVEALQARGYQAEGIHGDMNQAQRNRVMSRFREGYIELLVATDVAARGLDISDVTHVFNYDIPQDPESYVHRIGRTGRAGRTGTAVTLVTPREFPQLRLIERVIKTRLQRRPVPSLTDVAEKQREQLKEKLIKVLEENQLGEFKQMAEDLMAEYDPSDLVAAALKLVSGEGKPSQAAAQTDFGDTGAEAGMVRFFLNVGRAQSIQPADIVRTIAQEANIPGSVIGLINIYDRFTFVEVPKDVAGQVMQAMQGATIRGYQVNIEPAKPR</sequence>
<dbReference type="CDD" id="cd18787">
    <property type="entry name" value="SF2_C_DEAD"/>
    <property type="match status" value="1"/>
</dbReference>
<feature type="domain" description="Helicase C-terminal" evidence="11">
    <location>
        <begin position="218"/>
        <end position="379"/>
    </location>
</feature>
<dbReference type="Pfam" id="PF25399">
    <property type="entry name" value="DeaD_dimer"/>
    <property type="match status" value="1"/>
</dbReference>
<name>A0ABS4JMW8_9FIRM</name>
<evidence type="ECO:0000256" key="6">
    <source>
        <dbReference type="ARBA" id="ARBA00022840"/>
    </source>
</evidence>
<dbReference type="PANTHER" id="PTHR47963:SF8">
    <property type="entry name" value="ATP-DEPENDENT RNA HELICASE DEAD"/>
    <property type="match status" value="1"/>
</dbReference>
<keyword evidence="3 9" id="KW-0547">Nucleotide-binding</keyword>
<evidence type="ECO:0000256" key="1">
    <source>
        <dbReference type="ARBA" id="ARBA00012552"/>
    </source>
</evidence>
<dbReference type="PROSITE" id="PS51194">
    <property type="entry name" value="HELICASE_CTER"/>
    <property type="match status" value="1"/>
</dbReference>
<dbReference type="Proteomes" id="UP001519289">
    <property type="component" value="Unassembled WGS sequence"/>
</dbReference>
<dbReference type="GO" id="GO:0003724">
    <property type="term" value="F:RNA helicase activity"/>
    <property type="evidence" value="ECO:0007669"/>
    <property type="project" value="UniProtKB-EC"/>
</dbReference>
<dbReference type="InterPro" id="IPR001650">
    <property type="entry name" value="Helicase_C-like"/>
</dbReference>
<dbReference type="InterPro" id="IPR027417">
    <property type="entry name" value="P-loop_NTPase"/>
</dbReference>
<reference evidence="13 14" key="1">
    <citation type="submission" date="2021-03" db="EMBL/GenBank/DDBJ databases">
        <title>Genomic Encyclopedia of Type Strains, Phase IV (KMG-IV): sequencing the most valuable type-strain genomes for metagenomic binning, comparative biology and taxonomic classification.</title>
        <authorList>
            <person name="Goeker M."/>
        </authorList>
    </citation>
    <scope>NUCLEOTIDE SEQUENCE [LARGE SCALE GENOMIC DNA]</scope>
    <source>
        <strain evidence="13 14">DSM 27138</strain>
    </source>
</reference>
<keyword evidence="6 9" id="KW-0067">ATP-binding</keyword>
<dbReference type="RefSeq" id="WP_209465021.1">
    <property type="nucleotide sequence ID" value="NZ_JAGGLG010000001.1"/>
</dbReference>
<evidence type="ECO:0000256" key="3">
    <source>
        <dbReference type="ARBA" id="ARBA00022741"/>
    </source>
</evidence>
<dbReference type="SMART" id="SM00490">
    <property type="entry name" value="HELICc"/>
    <property type="match status" value="1"/>
</dbReference>
<evidence type="ECO:0000256" key="7">
    <source>
        <dbReference type="ARBA" id="ARBA00023016"/>
    </source>
</evidence>
<dbReference type="InterPro" id="IPR014014">
    <property type="entry name" value="RNA_helicase_DEAD_Q_motif"/>
</dbReference>
<dbReference type="Gene3D" id="3.30.70.330">
    <property type="match status" value="1"/>
</dbReference>
<feature type="domain" description="DEAD-box RNA helicase Q" evidence="12">
    <location>
        <begin position="6"/>
        <end position="34"/>
    </location>
</feature>
<dbReference type="InterPro" id="IPR057325">
    <property type="entry name" value="DeaD_dimer"/>
</dbReference>
<evidence type="ECO:0000256" key="9">
    <source>
        <dbReference type="RuleBase" id="RU000492"/>
    </source>
</evidence>
<keyword evidence="2" id="KW-0963">Cytoplasm</keyword>
<evidence type="ECO:0000256" key="5">
    <source>
        <dbReference type="ARBA" id="ARBA00022806"/>
    </source>
</evidence>
<dbReference type="InterPro" id="IPR012677">
    <property type="entry name" value="Nucleotide-bd_a/b_plait_sf"/>
</dbReference>
<dbReference type="GO" id="GO:0016787">
    <property type="term" value="F:hydrolase activity"/>
    <property type="evidence" value="ECO:0007669"/>
    <property type="project" value="UniProtKB-KW"/>
</dbReference>
<dbReference type="SUPFAM" id="SSF52540">
    <property type="entry name" value="P-loop containing nucleoside triphosphate hydrolases"/>
    <property type="match status" value="1"/>
</dbReference>
<accession>A0ABS4JMW8</accession>
<organism evidence="13 14">
    <name type="scientific">Symbiobacterium terraclitae</name>
    <dbReference type="NCBI Taxonomy" id="557451"/>
    <lineage>
        <taxon>Bacteria</taxon>
        <taxon>Bacillati</taxon>
        <taxon>Bacillota</taxon>
        <taxon>Clostridia</taxon>
        <taxon>Eubacteriales</taxon>
        <taxon>Symbiobacteriaceae</taxon>
        <taxon>Symbiobacterium</taxon>
    </lineage>
</organism>
<dbReference type="CDD" id="cd12252">
    <property type="entry name" value="RRM_DbpA"/>
    <property type="match status" value="1"/>
</dbReference>
<keyword evidence="5 9" id="KW-0347">Helicase</keyword>
<keyword evidence="14" id="KW-1185">Reference proteome</keyword>
<proteinExistence type="inferred from homology"/>
<dbReference type="InterPro" id="IPR011545">
    <property type="entry name" value="DEAD/DEAH_box_helicase_dom"/>
</dbReference>
<dbReference type="Pfam" id="PF00271">
    <property type="entry name" value="Helicase_C"/>
    <property type="match status" value="1"/>
</dbReference>
<dbReference type="PROSITE" id="PS51195">
    <property type="entry name" value="Q_MOTIF"/>
    <property type="match status" value="1"/>
</dbReference>
<gene>
    <name evidence="13" type="ORF">J2Z79_000256</name>
</gene>
<dbReference type="InterPro" id="IPR050547">
    <property type="entry name" value="DEAD_box_RNA_helicases"/>
</dbReference>
<comment type="caution">
    <text evidence="13">The sequence shown here is derived from an EMBL/GenBank/DDBJ whole genome shotgun (WGS) entry which is preliminary data.</text>
</comment>
<dbReference type="InterPro" id="IPR044742">
    <property type="entry name" value="DEAD/DEAH_RhlB"/>
</dbReference>
<evidence type="ECO:0000256" key="2">
    <source>
        <dbReference type="ARBA" id="ARBA00022490"/>
    </source>
</evidence>
<dbReference type="PROSITE" id="PS51192">
    <property type="entry name" value="HELICASE_ATP_BIND_1"/>
    <property type="match status" value="1"/>
</dbReference>
<evidence type="ECO:0000259" key="11">
    <source>
        <dbReference type="PROSITE" id="PS51194"/>
    </source>
</evidence>
<evidence type="ECO:0000313" key="14">
    <source>
        <dbReference type="Proteomes" id="UP001519289"/>
    </source>
</evidence>
<dbReference type="PANTHER" id="PTHR47963">
    <property type="entry name" value="DEAD-BOX ATP-DEPENDENT RNA HELICASE 47, MITOCHONDRIAL"/>
    <property type="match status" value="1"/>
</dbReference>
<dbReference type="SMART" id="SM00487">
    <property type="entry name" value="DEXDc"/>
    <property type="match status" value="1"/>
</dbReference>
<dbReference type="CDD" id="cd00268">
    <property type="entry name" value="DEADc"/>
    <property type="match status" value="1"/>
</dbReference>
<dbReference type="Pfam" id="PF00270">
    <property type="entry name" value="DEAD"/>
    <property type="match status" value="1"/>
</dbReference>
<evidence type="ECO:0000259" key="10">
    <source>
        <dbReference type="PROSITE" id="PS51192"/>
    </source>
</evidence>
<keyword evidence="7" id="KW-0346">Stress response</keyword>
<keyword evidence="4 9" id="KW-0378">Hydrolase</keyword>
<feature type="short sequence motif" description="Q motif" evidence="8">
    <location>
        <begin position="6"/>
        <end position="34"/>
    </location>
</feature>